<accession>A0ABR4M9D6</accession>
<reference evidence="2 3" key="1">
    <citation type="submission" date="2020-05" db="EMBL/GenBank/DDBJ databases">
        <title>Ceratocystis lukuohia genome.</title>
        <authorList>
            <person name="Harrington T.C."/>
            <person name="Kim K."/>
            <person name="Mayers C.G."/>
        </authorList>
    </citation>
    <scope>NUCLEOTIDE SEQUENCE [LARGE SCALE GENOMIC DNA]</scope>
    <source>
        <strain evidence="2 3">C4212</strain>
    </source>
</reference>
<proteinExistence type="predicted"/>
<name>A0ABR4M9D6_9PEZI</name>
<keyword evidence="3" id="KW-1185">Reference proteome</keyword>
<evidence type="ECO:0000313" key="3">
    <source>
        <dbReference type="Proteomes" id="UP001610728"/>
    </source>
</evidence>
<dbReference type="Proteomes" id="UP001610728">
    <property type="component" value="Unassembled WGS sequence"/>
</dbReference>
<protein>
    <submittedName>
        <fullName evidence="2">Uncharacterized protein</fullName>
    </submittedName>
</protein>
<gene>
    <name evidence="2" type="ORF">HOO65_090173</name>
</gene>
<dbReference type="EMBL" id="JABSNW010000009">
    <property type="protein sequence ID" value="KAL2884878.1"/>
    <property type="molecule type" value="Genomic_DNA"/>
</dbReference>
<sequence length="238" mass="27541">MVSPSSLLPAVLSFLGLHQTNLLEEHGYQINTIDHLHMIRSPHIYEGRYFINAIGFTPESQAASIYVANNEREPAHENKLSLAEIYNTLCEKEGLEPETMKWITFDVNNDPETNGIITLIHDTRDIGPMDEVVILPDDIEWDLIVRTEYYPQMQLLTNQSPQRIILRNYPYKNQWGDVFPTNCIFFSFASSDDTISTTESGWPFDDKYQRDVLFFEEEQNQVPEDSEDSEQNDEPSFP</sequence>
<dbReference type="RefSeq" id="XP_070856059.1">
    <property type="nucleotide sequence ID" value="XM_071001619.1"/>
</dbReference>
<evidence type="ECO:0000256" key="1">
    <source>
        <dbReference type="SAM" id="MobiDB-lite"/>
    </source>
</evidence>
<organism evidence="2 3">
    <name type="scientific">Ceratocystis lukuohia</name>
    <dbReference type="NCBI Taxonomy" id="2019550"/>
    <lineage>
        <taxon>Eukaryota</taxon>
        <taxon>Fungi</taxon>
        <taxon>Dikarya</taxon>
        <taxon>Ascomycota</taxon>
        <taxon>Pezizomycotina</taxon>
        <taxon>Sordariomycetes</taxon>
        <taxon>Hypocreomycetidae</taxon>
        <taxon>Microascales</taxon>
        <taxon>Ceratocystidaceae</taxon>
        <taxon>Ceratocystis</taxon>
    </lineage>
</organism>
<comment type="caution">
    <text evidence="2">The sequence shown here is derived from an EMBL/GenBank/DDBJ whole genome shotgun (WGS) entry which is preliminary data.</text>
</comment>
<feature type="region of interest" description="Disordered" evidence="1">
    <location>
        <begin position="216"/>
        <end position="238"/>
    </location>
</feature>
<dbReference type="GeneID" id="98121397"/>
<evidence type="ECO:0000313" key="2">
    <source>
        <dbReference type="EMBL" id="KAL2884878.1"/>
    </source>
</evidence>